<keyword evidence="3" id="KW-1185">Reference proteome</keyword>
<feature type="transmembrane region" description="Helical" evidence="1">
    <location>
        <begin position="46"/>
        <end position="69"/>
    </location>
</feature>
<evidence type="ECO:0000313" key="2">
    <source>
        <dbReference type="EMBL" id="MEQ2210122.1"/>
    </source>
</evidence>
<gene>
    <name evidence="2" type="ORF">XENOCAPTIV_008706</name>
</gene>
<keyword evidence="1" id="KW-1133">Transmembrane helix</keyword>
<evidence type="ECO:0000313" key="3">
    <source>
        <dbReference type="Proteomes" id="UP001434883"/>
    </source>
</evidence>
<reference evidence="2 3" key="1">
    <citation type="submission" date="2021-06" db="EMBL/GenBank/DDBJ databases">
        <authorList>
            <person name="Palmer J.M."/>
        </authorList>
    </citation>
    <scope>NUCLEOTIDE SEQUENCE [LARGE SCALE GENOMIC DNA]</scope>
    <source>
        <strain evidence="2 3">XC_2019</strain>
        <tissue evidence="2">Muscle</tissue>
    </source>
</reference>
<sequence length="141" mass="15987">FLGISDCELILLWKKRGTDGPSQIKGRSVCPSFRAMLLSSTATVDRRGMCVIVFFKLMFHLFVNIYFIILKLISTNVQICWQRQFSHFKYLYIIMLLMQNIASLFNVAAHASGEVDASYHLNHSTAGGILFGDRTELPPHS</sequence>
<protein>
    <submittedName>
        <fullName evidence="2">Uncharacterized protein</fullName>
    </submittedName>
</protein>
<keyword evidence="1" id="KW-0472">Membrane</keyword>
<evidence type="ECO:0000256" key="1">
    <source>
        <dbReference type="SAM" id="Phobius"/>
    </source>
</evidence>
<comment type="caution">
    <text evidence="2">The sequence shown here is derived from an EMBL/GenBank/DDBJ whole genome shotgun (WGS) entry which is preliminary data.</text>
</comment>
<organism evidence="2 3">
    <name type="scientific">Xenoophorus captivus</name>
    <dbReference type="NCBI Taxonomy" id="1517983"/>
    <lineage>
        <taxon>Eukaryota</taxon>
        <taxon>Metazoa</taxon>
        <taxon>Chordata</taxon>
        <taxon>Craniata</taxon>
        <taxon>Vertebrata</taxon>
        <taxon>Euteleostomi</taxon>
        <taxon>Actinopterygii</taxon>
        <taxon>Neopterygii</taxon>
        <taxon>Teleostei</taxon>
        <taxon>Neoteleostei</taxon>
        <taxon>Acanthomorphata</taxon>
        <taxon>Ovalentaria</taxon>
        <taxon>Atherinomorphae</taxon>
        <taxon>Cyprinodontiformes</taxon>
        <taxon>Goodeidae</taxon>
        <taxon>Xenoophorus</taxon>
    </lineage>
</organism>
<proteinExistence type="predicted"/>
<feature type="non-terminal residue" evidence="2">
    <location>
        <position position="1"/>
    </location>
</feature>
<dbReference type="EMBL" id="JAHRIN010052441">
    <property type="protein sequence ID" value="MEQ2210122.1"/>
    <property type="molecule type" value="Genomic_DNA"/>
</dbReference>
<feature type="transmembrane region" description="Helical" evidence="1">
    <location>
        <begin position="90"/>
        <end position="109"/>
    </location>
</feature>
<keyword evidence="1" id="KW-0812">Transmembrane</keyword>
<dbReference type="Proteomes" id="UP001434883">
    <property type="component" value="Unassembled WGS sequence"/>
</dbReference>
<name>A0ABV0RPJ6_9TELE</name>
<accession>A0ABV0RPJ6</accession>